<proteinExistence type="predicted"/>
<feature type="domain" description="F-box/LRR-repeat protein 15/At3g58940/PEG3-like LRR" evidence="4">
    <location>
        <begin position="162"/>
        <end position="396"/>
    </location>
</feature>
<evidence type="ECO:0000259" key="3">
    <source>
        <dbReference type="Pfam" id="PF08387"/>
    </source>
</evidence>
<evidence type="ECO:0000313" key="5">
    <source>
        <dbReference type="EMBL" id="PAN10512.1"/>
    </source>
</evidence>
<evidence type="ECO:0000256" key="1">
    <source>
        <dbReference type="SAM" id="MobiDB-lite"/>
    </source>
</evidence>
<dbReference type="InterPro" id="IPR053781">
    <property type="entry name" value="F-box_AtFBL13-like"/>
</dbReference>
<reference evidence="5" key="1">
    <citation type="submission" date="2018-04" db="EMBL/GenBank/DDBJ databases">
        <title>WGS assembly of Panicum hallii.</title>
        <authorList>
            <person name="Lovell J."/>
            <person name="Jenkins J."/>
            <person name="Lowry D."/>
            <person name="Mamidi S."/>
            <person name="Sreedasyam A."/>
            <person name="Weng X."/>
            <person name="Barry K."/>
            <person name="Bonette J."/>
            <person name="Campitelli B."/>
            <person name="Daum C."/>
            <person name="Gordon S."/>
            <person name="Gould B."/>
            <person name="Lipzen A."/>
            <person name="Macqueen A."/>
            <person name="Palacio-Mejia J."/>
            <person name="Plott C."/>
            <person name="Shakirov E."/>
            <person name="Shu S."/>
            <person name="Yoshinaga Y."/>
            <person name="Zane M."/>
            <person name="Rokhsar D."/>
            <person name="Grimwood J."/>
            <person name="Schmutz J."/>
            <person name="Juenger T."/>
        </authorList>
    </citation>
    <scope>NUCLEOTIDE SEQUENCE [LARGE SCALE GENOMIC DNA]</scope>
    <source>
        <strain evidence="5">FIL2</strain>
    </source>
</reference>
<dbReference type="Pfam" id="PF08387">
    <property type="entry name" value="FBD"/>
    <property type="match status" value="1"/>
</dbReference>
<dbReference type="InterPro" id="IPR055411">
    <property type="entry name" value="LRR_FXL15/At3g58940/PEG3-like"/>
</dbReference>
<evidence type="ECO:0000259" key="4">
    <source>
        <dbReference type="Pfam" id="PF24758"/>
    </source>
</evidence>
<dbReference type="InterPro" id="IPR055302">
    <property type="entry name" value="F-box_dom-containing"/>
</dbReference>
<dbReference type="SUPFAM" id="SSF81383">
    <property type="entry name" value="F-box domain"/>
    <property type="match status" value="1"/>
</dbReference>
<dbReference type="SUPFAM" id="SSF52047">
    <property type="entry name" value="RNI-like"/>
    <property type="match status" value="1"/>
</dbReference>
<dbReference type="Pfam" id="PF24758">
    <property type="entry name" value="LRR_At5g56370"/>
    <property type="match status" value="1"/>
</dbReference>
<protein>
    <submittedName>
        <fullName evidence="5">Uncharacterized protein</fullName>
    </submittedName>
</protein>
<feature type="region of interest" description="Disordered" evidence="1">
    <location>
        <begin position="1"/>
        <end position="70"/>
    </location>
</feature>
<name>A0A2S3GXF8_9POAL</name>
<feature type="domain" description="F-box" evidence="2">
    <location>
        <begin position="79"/>
        <end position="115"/>
    </location>
</feature>
<dbReference type="InterPro" id="IPR001810">
    <property type="entry name" value="F-box_dom"/>
</dbReference>
<dbReference type="CDD" id="cd22160">
    <property type="entry name" value="F-box_AtFBL13-like"/>
    <property type="match status" value="1"/>
</dbReference>
<dbReference type="InterPro" id="IPR036047">
    <property type="entry name" value="F-box-like_dom_sf"/>
</dbReference>
<feature type="compositionally biased region" description="Basic residues" evidence="1">
    <location>
        <begin position="1"/>
        <end position="10"/>
    </location>
</feature>
<dbReference type="AlphaFoldDB" id="A0A2S3GXF8"/>
<accession>A0A2S3GXF8</accession>
<evidence type="ECO:0000259" key="2">
    <source>
        <dbReference type="Pfam" id="PF00646"/>
    </source>
</evidence>
<dbReference type="PANTHER" id="PTHR32141:SF123">
    <property type="entry name" value="F-BOX DOMAIN-CONTAINING PROTEIN"/>
    <property type="match status" value="1"/>
</dbReference>
<dbReference type="Proteomes" id="UP000243499">
    <property type="component" value="Chromosome 2"/>
</dbReference>
<dbReference type="EMBL" id="CM008047">
    <property type="protein sequence ID" value="PAN10512.1"/>
    <property type="molecule type" value="Genomic_DNA"/>
</dbReference>
<organism evidence="5">
    <name type="scientific">Panicum hallii</name>
    <dbReference type="NCBI Taxonomy" id="206008"/>
    <lineage>
        <taxon>Eukaryota</taxon>
        <taxon>Viridiplantae</taxon>
        <taxon>Streptophyta</taxon>
        <taxon>Embryophyta</taxon>
        <taxon>Tracheophyta</taxon>
        <taxon>Spermatophyta</taxon>
        <taxon>Magnoliopsida</taxon>
        <taxon>Liliopsida</taxon>
        <taxon>Poales</taxon>
        <taxon>Poaceae</taxon>
        <taxon>PACMAD clade</taxon>
        <taxon>Panicoideae</taxon>
        <taxon>Panicodae</taxon>
        <taxon>Paniceae</taxon>
        <taxon>Panicinae</taxon>
        <taxon>Panicum</taxon>
        <taxon>Panicum sect. Panicum</taxon>
    </lineage>
</organism>
<dbReference type="InterPro" id="IPR032675">
    <property type="entry name" value="LRR_dom_sf"/>
</dbReference>
<dbReference type="PANTHER" id="PTHR32141">
    <property type="match status" value="1"/>
</dbReference>
<dbReference type="Gramene" id="PAN10512">
    <property type="protein sequence ID" value="PAN10512"/>
    <property type="gene ID" value="PAHAL_2G097800"/>
</dbReference>
<feature type="domain" description="FBD" evidence="3">
    <location>
        <begin position="413"/>
        <end position="455"/>
    </location>
</feature>
<dbReference type="Gene3D" id="3.80.10.10">
    <property type="entry name" value="Ribonuclease Inhibitor"/>
    <property type="match status" value="1"/>
</dbReference>
<dbReference type="Pfam" id="PF00646">
    <property type="entry name" value="F-box"/>
    <property type="match status" value="1"/>
</dbReference>
<gene>
    <name evidence="5" type="ORF">PAHAL_2G097800</name>
</gene>
<dbReference type="InterPro" id="IPR006566">
    <property type="entry name" value="FBD"/>
</dbReference>
<sequence>MAPRPKKRSRASGPSAAPDGQLAAEIGGISAILPLPATDAPDPKPAGAGGDGSRWQEPPVQARGGGRGNAGVNSIGVGDLPDAVLQDIISLLPTKEAGRTPILSSRWRHLWRTAPLILDCLQLPADLPALSGAVSRILAAHRGPGRCFCVDTRLFHSSPATLDAWLQSQALDGLQELDMCGFRRQNELAALPPLPPSTFRFSRCLRVAALSECTISDGAARAFYFSQMKELELERVSISEASLHRAIAGCPILECLLLGHSVGSRRVRIKSATLRSIGVCSPLLDGVGASTGIVEIIIQDAPSLERLVFPEVHQGLRVSVIAGAAPKLETLGCIYDVDPSSRFVFGSMVIQDLRVVSSSRSVVSSIKVLAINFYRLSLDLVIDLLMCFPCLEKLYIQSYRSAGNNLWRRKHRNLIRSFDIRLKTIVFLRYRGIKSQVSFATFFLLNAKLLETMRFEGGPYMEDEDFIARQHELLQVEKRASIGAKIDFATDKCDHYLTHVKHVHDLSITDPFECTCPESLHVRPNH</sequence>